<dbReference type="EMBL" id="CP000612">
    <property type="protein sequence ID" value="ABO50835.1"/>
    <property type="molecule type" value="Genomic_DNA"/>
</dbReference>
<dbReference type="GO" id="GO:0003844">
    <property type="term" value="F:1,4-alpha-glucan branching enzyme activity"/>
    <property type="evidence" value="ECO:0007669"/>
    <property type="project" value="InterPro"/>
</dbReference>
<dbReference type="InterPro" id="IPR011330">
    <property type="entry name" value="Glyco_hydro/deAcase_b/a-brl"/>
</dbReference>
<dbReference type="AlphaFoldDB" id="A4J6Y2"/>
<feature type="active site" description="Nucleophile" evidence="3">
    <location>
        <position position="189"/>
    </location>
</feature>
<dbReference type="Proteomes" id="UP000001556">
    <property type="component" value="Chromosome"/>
</dbReference>
<dbReference type="RefSeq" id="WP_011878633.1">
    <property type="nucleotide sequence ID" value="NC_009253.1"/>
</dbReference>
<dbReference type="GO" id="GO:0005576">
    <property type="term" value="C:extracellular region"/>
    <property type="evidence" value="ECO:0007669"/>
    <property type="project" value="TreeGrafter"/>
</dbReference>
<comment type="similarity">
    <text evidence="1 5">Belongs to the glycosyl hydrolase 57 family.</text>
</comment>
<reference evidence="8 9" key="1">
    <citation type="submission" date="2007-03" db="EMBL/GenBank/DDBJ databases">
        <title>Complete sequence of Desulfotomaculum reducens MI-1.</title>
        <authorList>
            <consortium name="US DOE Joint Genome Institute"/>
            <person name="Copeland A."/>
            <person name="Lucas S."/>
            <person name="Lapidus A."/>
            <person name="Barry K."/>
            <person name="Detter J.C."/>
            <person name="Glavina del Rio T."/>
            <person name="Hammon N."/>
            <person name="Israni S."/>
            <person name="Dalin E."/>
            <person name="Tice H."/>
            <person name="Pitluck S."/>
            <person name="Sims D."/>
            <person name="Brettin T."/>
            <person name="Bruce D."/>
            <person name="Han C."/>
            <person name="Tapia R."/>
            <person name="Schmutz J."/>
            <person name="Larimer F."/>
            <person name="Land M."/>
            <person name="Hauser L."/>
            <person name="Kyrpides N."/>
            <person name="Kim E."/>
            <person name="Tebo B.M."/>
            <person name="Richardson P."/>
        </authorList>
    </citation>
    <scope>NUCLEOTIDE SEQUENCE [LARGE SCALE GENOMIC DNA]</scope>
    <source>
        <strain evidence="8 9">MI-1</strain>
    </source>
</reference>
<feature type="active site" description="Proton donor" evidence="3">
    <location>
        <position position="352"/>
    </location>
</feature>
<evidence type="ECO:0000259" key="7">
    <source>
        <dbReference type="Pfam" id="PF09210"/>
    </source>
</evidence>
<protein>
    <submittedName>
        <fullName evidence="8">(1-&gt;4)-alpha-D-glucan branching enzyme</fullName>
    </submittedName>
</protein>
<dbReference type="CDD" id="cd10792">
    <property type="entry name" value="GH57N_AmyC_like"/>
    <property type="match status" value="1"/>
</dbReference>
<accession>A4J6Y2</accession>
<keyword evidence="2 5" id="KW-0119">Carbohydrate metabolism</keyword>
<dbReference type="InterPro" id="IPR004300">
    <property type="entry name" value="Glyco_hydro_57_N"/>
</dbReference>
<evidence type="ECO:0000259" key="6">
    <source>
        <dbReference type="Pfam" id="PF03065"/>
    </source>
</evidence>
<feature type="binding site" evidence="4">
    <location>
        <position position="241"/>
    </location>
    <ligand>
        <name>substrate</name>
    </ligand>
</feature>
<dbReference type="SUPFAM" id="SSF88713">
    <property type="entry name" value="Glycoside hydrolase/deacetylase"/>
    <property type="match status" value="1"/>
</dbReference>
<feature type="binding site" evidence="4">
    <location>
        <position position="465"/>
    </location>
    <ligand>
        <name>substrate</name>
    </ligand>
</feature>
<evidence type="ECO:0000256" key="5">
    <source>
        <dbReference type="RuleBase" id="RU361196"/>
    </source>
</evidence>
<keyword evidence="9" id="KW-1185">Reference proteome</keyword>
<evidence type="ECO:0000256" key="1">
    <source>
        <dbReference type="ARBA" id="ARBA00006821"/>
    </source>
</evidence>
<dbReference type="PANTHER" id="PTHR41695:SF1">
    <property type="entry name" value="1,4-ALPHA-GLUCAN BRANCHING ENZYME TK1436"/>
    <property type="match status" value="1"/>
</dbReference>
<evidence type="ECO:0000256" key="3">
    <source>
        <dbReference type="PIRSR" id="PIRSR640042-1"/>
    </source>
</evidence>
<gene>
    <name evidence="8" type="ordered locus">Dred_2325</name>
</gene>
<organism evidence="8 9">
    <name type="scientific">Desulforamulus reducens (strain ATCC BAA-1160 / DSM 100696 / MI-1)</name>
    <name type="common">Desulfotomaculum reducens</name>
    <dbReference type="NCBI Taxonomy" id="349161"/>
    <lineage>
        <taxon>Bacteria</taxon>
        <taxon>Bacillati</taxon>
        <taxon>Bacillota</taxon>
        <taxon>Clostridia</taxon>
        <taxon>Eubacteriales</taxon>
        <taxon>Peptococcaceae</taxon>
        <taxon>Desulforamulus</taxon>
    </lineage>
</organism>
<feature type="domain" description="1,4-alpha-glucan branching enzyme C-terminal" evidence="7">
    <location>
        <begin position="425"/>
        <end position="525"/>
    </location>
</feature>
<dbReference type="CAZy" id="GH57">
    <property type="family name" value="Glycoside Hydrolase Family 57"/>
</dbReference>
<dbReference type="SUPFAM" id="SSF88688">
    <property type="entry name" value="Families 57/38 glycoside transferase middle domain"/>
    <property type="match status" value="1"/>
</dbReference>
<dbReference type="eggNOG" id="COG1543">
    <property type="taxonomic scope" value="Bacteria"/>
</dbReference>
<dbReference type="STRING" id="349161.Dred_2325"/>
<proteinExistence type="inferred from homology"/>
<evidence type="ECO:0000256" key="2">
    <source>
        <dbReference type="ARBA" id="ARBA00023277"/>
    </source>
</evidence>
<evidence type="ECO:0000313" key="9">
    <source>
        <dbReference type="Proteomes" id="UP000001556"/>
    </source>
</evidence>
<dbReference type="PANTHER" id="PTHR41695">
    <property type="entry name" value="1,4-ALPHA-GLUCAN BRANCHING ENZYME RV3031-RELATED"/>
    <property type="match status" value="1"/>
</dbReference>
<dbReference type="Gene3D" id="1.20.1430.10">
    <property type="entry name" value="Families 57/38 glycoside transferase, middle domain"/>
    <property type="match status" value="1"/>
</dbReference>
<dbReference type="InterPro" id="IPR015293">
    <property type="entry name" value="BE_C"/>
</dbReference>
<dbReference type="InterPro" id="IPR040042">
    <property type="entry name" value="Branching_enz_MT3115-like"/>
</dbReference>
<name>A4J6Y2_DESRM</name>
<sequence length="537" mass="62747">MTKGYLSIVLHAHLPYVRHPESEKYLEENWFYEALTETYIPLLDVFNRLAGENVPFRLTFSISPPLLSMLMDPLLQGRYVRHLKKLMELAEKEEVRTRDGHFNSAALMYKERFQRAYHIFVHENNCNLVNAFKQLQDRGFLDITTCAATHGFLPIMMTNPEAVRAQIDTAVNLHKKHLGRAPEGIWLPECGYSPGIDENLKEYGLKYFFTDSHGLLYAYHRPRFANYAPVYCPSGVAAFARDIESSKQVWSADEGYPGDADYREFYRDIGYDLDYEYIKEYIHPDGIRVHTGLKYHRITGKVDLSHKQPYYPEWASRKAEIHAGNFLFNREKQVEYLSSIMERHPIIVAPYDAELFGHWWFEGPQWLEFLIRKMASNQSLKLITPMDYLKQYKVNQVTTPCSSTWGDAGYNGVWLNEKNHWIYRHLHMAADRMTELADMFPQANGNLRRALNQAGRELLLAQSSDWAFIIATGTMVSYAIRRTKQHLANFLRLYDDIKYCRIDEGFVSHLEWQNNIFPDIDYRSWRSRDAGQQAAIS</sequence>
<dbReference type="Gene3D" id="3.20.110.10">
    <property type="entry name" value="Glycoside hydrolase 38, N terminal domain"/>
    <property type="match status" value="1"/>
</dbReference>
<dbReference type="KEGG" id="drm:Dred_2325"/>
<feature type="binding site" evidence="4">
    <location>
        <position position="258"/>
    </location>
    <ligand>
        <name>substrate</name>
    </ligand>
</feature>
<dbReference type="GO" id="GO:0030979">
    <property type="term" value="P:alpha-glucan biosynthetic process"/>
    <property type="evidence" value="ECO:0007669"/>
    <property type="project" value="InterPro"/>
</dbReference>
<evidence type="ECO:0000313" key="8">
    <source>
        <dbReference type="EMBL" id="ABO50835.1"/>
    </source>
</evidence>
<evidence type="ECO:0000256" key="4">
    <source>
        <dbReference type="PIRSR" id="PIRSR640042-2"/>
    </source>
</evidence>
<dbReference type="InterPro" id="IPR027291">
    <property type="entry name" value="Glyco_hydro_38_N_sf"/>
</dbReference>
<dbReference type="OrthoDB" id="9803279at2"/>
<feature type="binding site" evidence="4">
    <location>
        <position position="405"/>
    </location>
    <ligand>
        <name>substrate</name>
    </ligand>
</feature>
<dbReference type="InterPro" id="IPR037090">
    <property type="entry name" value="57_glycoside_trans_central"/>
</dbReference>
<feature type="domain" description="Glycoside hydrolase family 57 N-terminal" evidence="6">
    <location>
        <begin position="8"/>
        <end position="323"/>
    </location>
</feature>
<dbReference type="Pfam" id="PF03065">
    <property type="entry name" value="Glyco_hydro_57"/>
    <property type="match status" value="1"/>
</dbReference>
<dbReference type="Pfam" id="PF09210">
    <property type="entry name" value="BE_C"/>
    <property type="match status" value="1"/>
</dbReference>
<dbReference type="InterPro" id="IPR028995">
    <property type="entry name" value="Glyco_hydro_57/38_cen_sf"/>
</dbReference>
<dbReference type="HOGENOM" id="CLU_008192_1_0_9"/>